<dbReference type="InterPro" id="IPR036188">
    <property type="entry name" value="FAD/NAD-bd_sf"/>
</dbReference>
<dbReference type="GO" id="GO:0005737">
    <property type="term" value="C:cytoplasm"/>
    <property type="evidence" value="ECO:0007669"/>
    <property type="project" value="InterPro"/>
</dbReference>
<dbReference type="EMBL" id="NOZP01000091">
    <property type="protein sequence ID" value="OYD15574.1"/>
    <property type="molecule type" value="Genomic_DNA"/>
</dbReference>
<evidence type="ECO:0000256" key="3">
    <source>
        <dbReference type="ARBA" id="ARBA00023002"/>
    </source>
</evidence>
<dbReference type="Pfam" id="PF07992">
    <property type="entry name" value="Pyr_redox_2"/>
    <property type="match status" value="1"/>
</dbReference>
<evidence type="ECO:0000256" key="2">
    <source>
        <dbReference type="ARBA" id="ARBA00022827"/>
    </source>
</evidence>
<evidence type="ECO:0000256" key="1">
    <source>
        <dbReference type="ARBA" id="ARBA00022630"/>
    </source>
</evidence>
<dbReference type="EC" id="1.8.1.9" evidence="6"/>
<feature type="domain" description="FAD/NAD(P)-binding" evidence="8">
    <location>
        <begin position="5"/>
        <end position="291"/>
    </location>
</feature>
<comment type="similarity">
    <text evidence="6">Belongs to the class-II pyridine nucleotide-disulfide oxidoreductase family.</text>
</comment>
<dbReference type="InterPro" id="IPR008255">
    <property type="entry name" value="Pyr_nucl-diS_OxRdtase_2_AS"/>
</dbReference>
<comment type="cofactor">
    <cofactor evidence="7">
        <name>FAD</name>
        <dbReference type="ChEBI" id="CHEBI:57692"/>
    </cofactor>
    <text evidence="7">Binds 1 FAD per subunit.</text>
</comment>
<dbReference type="NCBIfam" id="TIGR01292">
    <property type="entry name" value="TRX_reduct"/>
    <property type="match status" value="1"/>
</dbReference>
<protein>
    <recommendedName>
        <fullName evidence="6">Thioredoxin reductase</fullName>
        <ecNumber evidence="6">1.8.1.9</ecNumber>
    </recommendedName>
</protein>
<keyword evidence="4" id="KW-1015">Disulfide bond</keyword>
<dbReference type="PRINTS" id="PR00469">
    <property type="entry name" value="PNDRDTASEII"/>
</dbReference>
<dbReference type="InterPro" id="IPR005982">
    <property type="entry name" value="Thioredox_Rdtase"/>
</dbReference>
<accession>A0A235BTK5</accession>
<reference evidence="9 10" key="1">
    <citation type="submission" date="2017-07" db="EMBL/GenBank/DDBJ databases">
        <title>Recovery of genomes from metagenomes via a dereplication, aggregation, and scoring strategy.</title>
        <authorList>
            <person name="Sieber C.M."/>
            <person name="Probst A.J."/>
            <person name="Sharrar A."/>
            <person name="Thomas B.C."/>
            <person name="Hess M."/>
            <person name="Tringe S.G."/>
            <person name="Banfield J.F."/>
        </authorList>
    </citation>
    <scope>NUCLEOTIDE SEQUENCE [LARGE SCALE GENOMIC DNA]</scope>
    <source>
        <strain evidence="9">JGI_Cruoil_03_51_56</strain>
    </source>
</reference>
<dbReference type="InterPro" id="IPR023753">
    <property type="entry name" value="FAD/NAD-binding_dom"/>
</dbReference>
<evidence type="ECO:0000256" key="7">
    <source>
        <dbReference type="RuleBase" id="RU003881"/>
    </source>
</evidence>
<dbReference type="GO" id="GO:0004791">
    <property type="term" value="F:thioredoxin-disulfide reductase (NADPH) activity"/>
    <property type="evidence" value="ECO:0007669"/>
    <property type="project" value="UniProtKB-UniRule"/>
</dbReference>
<evidence type="ECO:0000313" key="10">
    <source>
        <dbReference type="Proteomes" id="UP000215559"/>
    </source>
</evidence>
<dbReference type="Proteomes" id="UP000215559">
    <property type="component" value="Unassembled WGS sequence"/>
</dbReference>
<dbReference type="AlphaFoldDB" id="A0A235BTK5"/>
<evidence type="ECO:0000256" key="6">
    <source>
        <dbReference type="RuleBase" id="RU003880"/>
    </source>
</evidence>
<proteinExistence type="inferred from homology"/>
<keyword evidence="2 6" id="KW-0274">FAD</keyword>
<evidence type="ECO:0000256" key="5">
    <source>
        <dbReference type="ARBA" id="ARBA00023284"/>
    </source>
</evidence>
<evidence type="ECO:0000313" key="9">
    <source>
        <dbReference type="EMBL" id="OYD15574.1"/>
    </source>
</evidence>
<sequence length="306" mass="32803">MEIPEILIIGAGPAGLTAGIYAARSGYNVAIVGKGIPGGQVTQVREVENYPGFAEPVNAFKLAKAIEQQTRGFGCAIESGEATGLTCTDNIIEVQTTLGILKPEALIIATGVEPRQLCVPGEQELRGRGVSYCAVCDGPLFKNKEVAVIGGGDSALDESLYLSGICSEVYLIHRRDQFRGTRIAEKRVRSKKNIHLILSSIVTAIKGKETVKAIEITKRKDNTRTILPVSGVFLYVGSVPSTQWCRSAVELDGHGFVKTDDRLRTNVSGVFAAGDVRKTYLRQIVTAVGDGALAAMMAHDYLAEKH</sequence>
<dbReference type="Gene3D" id="3.50.50.60">
    <property type="entry name" value="FAD/NAD(P)-binding domain"/>
    <property type="match status" value="2"/>
</dbReference>
<dbReference type="GO" id="GO:0019430">
    <property type="term" value="P:removal of superoxide radicals"/>
    <property type="evidence" value="ECO:0007669"/>
    <property type="project" value="UniProtKB-UniRule"/>
</dbReference>
<evidence type="ECO:0000259" key="8">
    <source>
        <dbReference type="Pfam" id="PF07992"/>
    </source>
</evidence>
<keyword evidence="7" id="KW-0521">NADP</keyword>
<dbReference type="InterPro" id="IPR050097">
    <property type="entry name" value="Ferredoxin-NADP_redctase_2"/>
</dbReference>
<dbReference type="PRINTS" id="PR00368">
    <property type="entry name" value="FADPNR"/>
</dbReference>
<keyword evidence="1 6" id="KW-0285">Flavoprotein</keyword>
<dbReference type="PANTHER" id="PTHR48105">
    <property type="entry name" value="THIOREDOXIN REDUCTASE 1-RELATED-RELATED"/>
    <property type="match status" value="1"/>
</dbReference>
<keyword evidence="3 6" id="KW-0560">Oxidoreductase</keyword>
<comment type="catalytic activity">
    <reaction evidence="6">
        <text>[thioredoxin]-dithiol + NADP(+) = [thioredoxin]-disulfide + NADPH + H(+)</text>
        <dbReference type="Rhea" id="RHEA:20345"/>
        <dbReference type="Rhea" id="RHEA-COMP:10698"/>
        <dbReference type="Rhea" id="RHEA-COMP:10700"/>
        <dbReference type="ChEBI" id="CHEBI:15378"/>
        <dbReference type="ChEBI" id="CHEBI:29950"/>
        <dbReference type="ChEBI" id="CHEBI:50058"/>
        <dbReference type="ChEBI" id="CHEBI:57783"/>
        <dbReference type="ChEBI" id="CHEBI:58349"/>
        <dbReference type="EC" id="1.8.1.9"/>
    </reaction>
</comment>
<dbReference type="PROSITE" id="PS00573">
    <property type="entry name" value="PYRIDINE_REDOX_2"/>
    <property type="match status" value="1"/>
</dbReference>
<dbReference type="SUPFAM" id="SSF51905">
    <property type="entry name" value="FAD/NAD(P)-binding domain"/>
    <property type="match status" value="1"/>
</dbReference>
<comment type="subunit">
    <text evidence="6">Homodimer.</text>
</comment>
<evidence type="ECO:0000256" key="4">
    <source>
        <dbReference type="ARBA" id="ARBA00023157"/>
    </source>
</evidence>
<gene>
    <name evidence="9" type="primary">trxB</name>
    <name evidence="9" type="ORF">CH330_05310</name>
</gene>
<keyword evidence="5 6" id="KW-0676">Redox-active center</keyword>
<name>A0A235BTK5_UNCW3</name>
<comment type="caution">
    <text evidence="9">The sequence shown here is derived from an EMBL/GenBank/DDBJ whole genome shotgun (WGS) entry which is preliminary data.</text>
</comment>
<organism evidence="9 10">
    <name type="scientific">candidate division WOR-3 bacterium JGI_Cruoil_03_51_56</name>
    <dbReference type="NCBI Taxonomy" id="1973747"/>
    <lineage>
        <taxon>Bacteria</taxon>
        <taxon>Bacteria division WOR-3</taxon>
    </lineage>
</organism>